<evidence type="ECO:0000256" key="6">
    <source>
        <dbReference type="ARBA" id="ARBA00022989"/>
    </source>
</evidence>
<comment type="caution">
    <text evidence="8">The sequence shown here is derived from an EMBL/GenBank/DDBJ whole genome shotgun (WGS) entry which is preliminary data.</text>
</comment>
<dbReference type="FunFam" id="3.40.50.300:FF:000287">
    <property type="entry name" value="Multidrug ABC transporter ATP-binding protein"/>
    <property type="match status" value="1"/>
</dbReference>
<keyword evidence="9" id="KW-1185">Reference proteome</keyword>
<dbReference type="Pfam" id="PF00005">
    <property type="entry name" value="ABC_tran"/>
    <property type="match status" value="1"/>
</dbReference>
<evidence type="ECO:0000256" key="2">
    <source>
        <dbReference type="ARBA" id="ARBA00022448"/>
    </source>
</evidence>
<proteinExistence type="predicted"/>
<keyword evidence="5 8" id="KW-0067">ATP-binding</keyword>
<dbReference type="RefSeq" id="WP_151079865.1">
    <property type="nucleotide sequence ID" value="NZ_CP047647.1"/>
</dbReference>
<gene>
    <name evidence="8" type="ORF">F0P96_13575</name>
</gene>
<dbReference type="GO" id="GO:0015421">
    <property type="term" value="F:ABC-type oligopeptide transporter activity"/>
    <property type="evidence" value="ECO:0007669"/>
    <property type="project" value="TreeGrafter"/>
</dbReference>
<dbReference type="PROSITE" id="PS50893">
    <property type="entry name" value="ABC_TRANSPORTER_2"/>
    <property type="match status" value="1"/>
</dbReference>
<dbReference type="InterPro" id="IPR003593">
    <property type="entry name" value="AAA+_ATPase"/>
</dbReference>
<dbReference type="InterPro" id="IPR011527">
    <property type="entry name" value="ABC1_TM_dom"/>
</dbReference>
<protein>
    <submittedName>
        <fullName evidence="8">ABC transporter ATP-binding protein</fullName>
    </submittedName>
</protein>
<sequence>MVYVRPYRGVFGLLIFLTIATAALGTVRPFLIQQMVDVQIAAGDWSGLNRMFFLLLGLLVAHTGVSYLQTYYGGWLGQFIVRDIRVDLYQHILNLRLQFFDRTPIGVLVTRNISDVETLSDVFSEGLAAMIGDILQLVFITAFMFYIDWRLTLVSLSVIPPLLLSTYVFKEKVKKSFQEVRTAVANLNAFVQEHLTGMNVVQIFSNEQREFRKFEKLNQEHTRANIRSVLYYSIYFPVAEVLAAIGVGLLVWYAAQGQIEGTISKGALIAFIMYNSLFFRPIRQIADRFNTLQLGLVSTERLLKLLDSKEFIADNGTRQPENLRGQVEFDHVWFAYNEPEWVLRDISFAVQPGQTVALVGATGAGKTSIINLLSRFYDIQKGHIRVDGHDLREYDLKALRTQIGVVLQDVFLFAGTIQDNITLGNTDITEAQIWHAAELVGARKFIERLPGGLQYKVMERGATLSVGQRQLISFVRAMVYNPRIIILDEATSSVDSETEELIQEAIEKLMRGRTSLVIAHRLSTIQKADRIIVLDRGEIKESGQHDELLRLGGYYAQLYQMQYLVNEQ</sequence>
<accession>A0A7L5A388</accession>
<reference evidence="8 9" key="1">
    <citation type="submission" date="2019-09" db="EMBL/GenBank/DDBJ databases">
        <title>Genome sequence of Hymenobacter sp. M3.</title>
        <authorList>
            <person name="Srinivasan S."/>
        </authorList>
    </citation>
    <scope>NUCLEOTIDE SEQUENCE [LARGE SCALE GENOMIC DNA]</scope>
    <source>
        <strain evidence="8 9">M3</strain>
    </source>
</reference>
<dbReference type="PANTHER" id="PTHR43394">
    <property type="entry name" value="ATP-DEPENDENT PERMEASE MDL1, MITOCHONDRIAL"/>
    <property type="match status" value="1"/>
</dbReference>
<evidence type="ECO:0000313" key="8">
    <source>
        <dbReference type="EMBL" id="KAA9331685.1"/>
    </source>
</evidence>
<dbReference type="GO" id="GO:0005524">
    <property type="term" value="F:ATP binding"/>
    <property type="evidence" value="ECO:0007669"/>
    <property type="project" value="UniProtKB-KW"/>
</dbReference>
<dbReference type="InterPro" id="IPR039421">
    <property type="entry name" value="Type_1_exporter"/>
</dbReference>
<comment type="subcellular location">
    <subcellularLocation>
        <location evidence="1">Cell membrane</location>
        <topology evidence="1">Multi-pass membrane protein</topology>
    </subcellularLocation>
</comment>
<dbReference type="GO" id="GO:0005886">
    <property type="term" value="C:plasma membrane"/>
    <property type="evidence" value="ECO:0007669"/>
    <property type="project" value="UniProtKB-SubCell"/>
</dbReference>
<dbReference type="PROSITE" id="PS00211">
    <property type="entry name" value="ABC_TRANSPORTER_1"/>
    <property type="match status" value="1"/>
</dbReference>
<keyword evidence="7" id="KW-0472">Membrane</keyword>
<dbReference type="Gene3D" id="1.20.1560.10">
    <property type="entry name" value="ABC transporter type 1, transmembrane domain"/>
    <property type="match status" value="1"/>
</dbReference>
<evidence type="ECO:0000256" key="3">
    <source>
        <dbReference type="ARBA" id="ARBA00022692"/>
    </source>
</evidence>
<dbReference type="CDD" id="cd18544">
    <property type="entry name" value="ABC_6TM_TmrA_like"/>
    <property type="match status" value="1"/>
</dbReference>
<dbReference type="Gene3D" id="3.40.50.300">
    <property type="entry name" value="P-loop containing nucleotide triphosphate hydrolases"/>
    <property type="match status" value="1"/>
</dbReference>
<dbReference type="AlphaFoldDB" id="A0A7L5A388"/>
<dbReference type="InterPro" id="IPR036640">
    <property type="entry name" value="ABC1_TM_sf"/>
</dbReference>
<keyword evidence="4" id="KW-0547">Nucleotide-binding</keyword>
<evidence type="ECO:0000256" key="5">
    <source>
        <dbReference type="ARBA" id="ARBA00022840"/>
    </source>
</evidence>
<name>A0A7L5A388_9BACT</name>
<keyword evidence="6" id="KW-1133">Transmembrane helix</keyword>
<dbReference type="SMART" id="SM00382">
    <property type="entry name" value="AAA"/>
    <property type="match status" value="1"/>
</dbReference>
<evidence type="ECO:0000256" key="7">
    <source>
        <dbReference type="ARBA" id="ARBA00023136"/>
    </source>
</evidence>
<dbReference type="Proteomes" id="UP000326380">
    <property type="component" value="Unassembled WGS sequence"/>
</dbReference>
<evidence type="ECO:0000313" key="9">
    <source>
        <dbReference type="Proteomes" id="UP000326380"/>
    </source>
</evidence>
<evidence type="ECO:0000256" key="4">
    <source>
        <dbReference type="ARBA" id="ARBA00022741"/>
    </source>
</evidence>
<dbReference type="SUPFAM" id="SSF90123">
    <property type="entry name" value="ABC transporter transmembrane region"/>
    <property type="match status" value="1"/>
</dbReference>
<dbReference type="PANTHER" id="PTHR43394:SF1">
    <property type="entry name" value="ATP-BINDING CASSETTE SUB-FAMILY B MEMBER 10, MITOCHONDRIAL"/>
    <property type="match status" value="1"/>
</dbReference>
<keyword evidence="2" id="KW-0813">Transport</keyword>
<dbReference type="SUPFAM" id="SSF52540">
    <property type="entry name" value="P-loop containing nucleoside triphosphate hydrolases"/>
    <property type="match status" value="1"/>
</dbReference>
<dbReference type="InterPro" id="IPR017871">
    <property type="entry name" value="ABC_transporter-like_CS"/>
</dbReference>
<dbReference type="EMBL" id="VTWU01000005">
    <property type="protein sequence ID" value="KAA9331685.1"/>
    <property type="molecule type" value="Genomic_DNA"/>
</dbReference>
<dbReference type="InterPro" id="IPR003439">
    <property type="entry name" value="ABC_transporter-like_ATP-bd"/>
</dbReference>
<dbReference type="PROSITE" id="PS50929">
    <property type="entry name" value="ABC_TM1F"/>
    <property type="match status" value="1"/>
</dbReference>
<evidence type="ECO:0000256" key="1">
    <source>
        <dbReference type="ARBA" id="ARBA00004651"/>
    </source>
</evidence>
<organism evidence="8 9">
    <name type="scientific">Hymenobacter busanensis</name>
    <dbReference type="NCBI Taxonomy" id="2607656"/>
    <lineage>
        <taxon>Bacteria</taxon>
        <taxon>Pseudomonadati</taxon>
        <taxon>Bacteroidota</taxon>
        <taxon>Cytophagia</taxon>
        <taxon>Cytophagales</taxon>
        <taxon>Hymenobacteraceae</taxon>
        <taxon>Hymenobacter</taxon>
    </lineage>
</organism>
<dbReference type="GO" id="GO:0016887">
    <property type="term" value="F:ATP hydrolysis activity"/>
    <property type="evidence" value="ECO:0007669"/>
    <property type="project" value="InterPro"/>
</dbReference>
<dbReference type="InterPro" id="IPR027417">
    <property type="entry name" value="P-loop_NTPase"/>
</dbReference>
<keyword evidence="3" id="KW-0812">Transmembrane</keyword>
<dbReference type="Pfam" id="PF00664">
    <property type="entry name" value="ABC_membrane"/>
    <property type="match status" value="1"/>
</dbReference>